<evidence type="ECO:0000256" key="1">
    <source>
        <dbReference type="SAM" id="Phobius"/>
    </source>
</evidence>
<sequence>MTSLAISSTCRAPLRSLHLHTISGRDSATHFMPLSPSKTNALARKAHARVRLLPTPGLFAFVRPLCLRPSRRAVFARFSWSSRPIRRFSDDRTMLSQFLMEPPSPTSKPLEISLPTRTRDLRHHSPSGIKTRRRWTIRKDIHVVQCAGIFASLSTCLFLHFELQ</sequence>
<dbReference type="Proteomes" id="UP000053477">
    <property type="component" value="Unassembled WGS sequence"/>
</dbReference>
<name>A0A0H2SHR7_9AGAM</name>
<organism evidence="2 3">
    <name type="scientific">Schizopora paradoxa</name>
    <dbReference type="NCBI Taxonomy" id="27342"/>
    <lineage>
        <taxon>Eukaryota</taxon>
        <taxon>Fungi</taxon>
        <taxon>Dikarya</taxon>
        <taxon>Basidiomycota</taxon>
        <taxon>Agaricomycotina</taxon>
        <taxon>Agaricomycetes</taxon>
        <taxon>Hymenochaetales</taxon>
        <taxon>Schizoporaceae</taxon>
        <taxon>Schizopora</taxon>
    </lineage>
</organism>
<proteinExistence type="predicted"/>
<dbReference type="EMBL" id="KQ085914">
    <property type="protein sequence ID" value="KLO16621.1"/>
    <property type="molecule type" value="Genomic_DNA"/>
</dbReference>
<evidence type="ECO:0000313" key="3">
    <source>
        <dbReference type="Proteomes" id="UP000053477"/>
    </source>
</evidence>
<accession>A0A0H2SHR7</accession>
<keyword evidence="1" id="KW-1133">Transmembrane helix</keyword>
<keyword evidence="1" id="KW-0472">Membrane</keyword>
<feature type="transmembrane region" description="Helical" evidence="1">
    <location>
        <begin position="141"/>
        <end position="161"/>
    </location>
</feature>
<keyword evidence="1" id="KW-0812">Transmembrane</keyword>
<dbReference type="InParanoid" id="A0A0H2SHR7"/>
<keyword evidence="3" id="KW-1185">Reference proteome</keyword>
<protein>
    <submittedName>
        <fullName evidence="2">Uncharacterized protein</fullName>
    </submittedName>
</protein>
<reference evidence="2 3" key="1">
    <citation type="submission" date="2015-04" db="EMBL/GenBank/DDBJ databases">
        <title>Complete genome sequence of Schizopora paradoxa KUC8140, a cosmopolitan wood degrader in East Asia.</title>
        <authorList>
            <consortium name="DOE Joint Genome Institute"/>
            <person name="Min B."/>
            <person name="Park H."/>
            <person name="Jang Y."/>
            <person name="Kim J.-J."/>
            <person name="Kim K.H."/>
            <person name="Pangilinan J."/>
            <person name="Lipzen A."/>
            <person name="Riley R."/>
            <person name="Grigoriev I.V."/>
            <person name="Spatafora J.W."/>
            <person name="Choi I.-G."/>
        </authorList>
    </citation>
    <scope>NUCLEOTIDE SEQUENCE [LARGE SCALE GENOMIC DNA]</scope>
    <source>
        <strain evidence="2 3">KUC8140</strain>
    </source>
</reference>
<gene>
    <name evidence="2" type="ORF">SCHPADRAFT_207961</name>
</gene>
<dbReference type="AlphaFoldDB" id="A0A0H2SHR7"/>
<evidence type="ECO:0000313" key="2">
    <source>
        <dbReference type="EMBL" id="KLO16621.1"/>
    </source>
</evidence>